<sequence>MHSMSNMEQAMKRQLLFISLYKSAFPGVAKYISRLGGSFEEAKDVFQDALIVYFEKTAIQSSAFDNDTAYLVGIAKNLWLKRYRQSTQNLPITEVDLALHEPEEHPSSHRLMHFLSKAGQKCMDLLKSFYYDELPLNEIAQEFGYSGVRSATVQKYKCLEKVRTTIKEKALSYEDFME</sequence>
<evidence type="ECO:0000313" key="1">
    <source>
        <dbReference type="EMBL" id="ATP56342.1"/>
    </source>
</evidence>
<dbReference type="EMBL" id="CP024091">
    <property type="protein sequence ID" value="ATP56342.1"/>
    <property type="molecule type" value="Genomic_DNA"/>
</dbReference>
<accession>A0A2D1U414</accession>
<gene>
    <name evidence="1" type="ORF">CPT03_07585</name>
</gene>
<protein>
    <submittedName>
        <fullName evidence="1">RNA polymerase subunit sigma-70</fullName>
    </submittedName>
</protein>
<dbReference type="Gene3D" id="1.10.1740.10">
    <property type="match status" value="1"/>
</dbReference>
<dbReference type="OrthoDB" id="1163416at2"/>
<dbReference type="AlphaFoldDB" id="A0A2D1U414"/>
<dbReference type="GO" id="GO:0003700">
    <property type="term" value="F:DNA-binding transcription factor activity"/>
    <property type="evidence" value="ECO:0007669"/>
    <property type="project" value="InterPro"/>
</dbReference>
<dbReference type="SUPFAM" id="SSF88946">
    <property type="entry name" value="Sigma2 domain of RNA polymerase sigma factors"/>
    <property type="match status" value="1"/>
</dbReference>
<dbReference type="GO" id="GO:0006352">
    <property type="term" value="P:DNA-templated transcription initiation"/>
    <property type="evidence" value="ECO:0007669"/>
    <property type="project" value="InterPro"/>
</dbReference>
<keyword evidence="2" id="KW-1185">Reference proteome</keyword>
<reference evidence="1 2" key="1">
    <citation type="submission" date="2017-10" db="EMBL/GenBank/DDBJ databases">
        <title>Whole genome of Pedobacter ginsengisoli T01R-27 isolated from tomato rhizosphere.</title>
        <authorList>
            <person name="Weon H.-Y."/>
            <person name="Lee S.A."/>
            <person name="Sang M.K."/>
            <person name="Song J."/>
        </authorList>
    </citation>
    <scope>NUCLEOTIDE SEQUENCE [LARGE SCALE GENOMIC DNA]</scope>
    <source>
        <strain evidence="1 2">T01R-27</strain>
    </source>
</reference>
<dbReference type="KEGG" id="pgs:CPT03_07585"/>
<dbReference type="Proteomes" id="UP000223749">
    <property type="component" value="Chromosome"/>
</dbReference>
<dbReference type="InterPro" id="IPR013325">
    <property type="entry name" value="RNA_pol_sigma_r2"/>
</dbReference>
<evidence type="ECO:0000313" key="2">
    <source>
        <dbReference type="Proteomes" id="UP000223749"/>
    </source>
</evidence>
<organism evidence="1 2">
    <name type="scientific">Pedobacter ginsengisoli</name>
    <dbReference type="NCBI Taxonomy" id="363852"/>
    <lineage>
        <taxon>Bacteria</taxon>
        <taxon>Pseudomonadati</taxon>
        <taxon>Bacteroidota</taxon>
        <taxon>Sphingobacteriia</taxon>
        <taxon>Sphingobacteriales</taxon>
        <taxon>Sphingobacteriaceae</taxon>
        <taxon>Pedobacter</taxon>
    </lineage>
</organism>
<name>A0A2D1U414_9SPHI</name>
<proteinExistence type="predicted"/>